<dbReference type="Proteomes" id="UP000596661">
    <property type="component" value="Chromosome 5"/>
</dbReference>
<gene>
    <name evidence="4" type="ORF">F8388_026424</name>
</gene>
<evidence type="ECO:0000313" key="5">
    <source>
        <dbReference type="EnsemblPlants" id="cds.evm.model.05.1371"/>
    </source>
</evidence>
<comment type="subcellular location">
    <subcellularLocation>
        <location evidence="1">Membrane</location>
    </subcellularLocation>
</comment>
<dbReference type="EMBL" id="UZAU01000532">
    <property type="status" value="NOT_ANNOTATED_CDS"/>
    <property type="molecule type" value="Genomic_DNA"/>
</dbReference>
<feature type="transmembrane region" description="Helical" evidence="3">
    <location>
        <begin position="43"/>
        <end position="63"/>
    </location>
</feature>
<dbReference type="PANTHER" id="PTHR31234">
    <property type="entry name" value="LATE EMBRYOGENESIS ABUNDANT (LEA) HYDROXYPROLINE-RICH GLYCOPROTEIN FAMILY"/>
    <property type="match status" value="1"/>
</dbReference>
<dbReference type="EnsemblPlants" id="evm.model.05.1371">
    <property type="protein sequence ID" value="cds.evm.model.05.1371"/>
    <property type="gene ID" value="evm.TU.05.1371"/>
</dbReference>
<evidence type="ECO:0000313" key="6">
    <source>
        <dbReference type="Proteomes" id="UP000525078"/>
    </source>
</evidence>
<evidence type="ECO:0000256" key="2">
    <source>
        <dbReference type="ARBA" id="ARBA00023136"/>
    </source>
</evidence>
<reference evidence="4 6" key="2">
    <citation type="journal article" date="2020" name="bioRxiv">
        <title>Sequence and annotation of 42 cannabis genomes reveals extensive copy number variation in cannabinoid synthesis and pathogen resistance genes.</title>
        <authorList>
            <person name="Mckernan K.J."/>
            <person name="Helbert Y."/>
            <person name="Kane L.T."/>
            <person name="Ebling H."/>
            <person name="Zhang L."/>
            <person name="Liu B."/>
            <person name="Eaton Z."/>
            <person name="Mclaughlin S."/>
            <person name="Kingan S."/>
            <person name="Baybayan P."/>
            <person name="Concepcion G."/>
            <person name="Jordan M."/>
            <person name="Riva A."/>
            <person name="Barbazuk W."/>
            <person name="Harkins T."/>
        </authorList>
    </citation>
    <scope>NUCLEOTIDE SEQUENCE [LARGE SCALE GENOMIC DNA]</scope>
    <source>
        <strain evidence="6">cv. Jamaican Lion 4</strain>
        <strain evidence="4">Mother</strain>
        <tissue evidence="4">Leaf</tissue>
    </source>
</reference>
<evidence type="ECO:0000313" key="4">
    <source>
        <dbReference type="EMBL" id="KAF4361734.1"/>
    </source>
</evidence>
<accession>A0A803PL26</accession>
<organism evidence="4 6">
    <name type="scientific">Cannabis sativa</name>
    <name type="common">Hemp</name>
    <name type="synonym">Marijuana</name>
    <dbReference type="NCBI Taxonomy" id="3483"/>
    <lineage>
        <taxon>Eukaryota</taxon>
        <taxon>Viridiplantae</taxon>
        <taxon>Streptophyta</taxon>
        <taxon>Embryophyta</taxon>
        <taxon>Tracheophyta</taxon>
        <taxon>Spermatophyta</taxon>
        <taxon>Magnoliopsida</taxon>
        <taxon>eudicotyledons</taxon>
        <taxon>Gunneridae</taxon>
        <taxon>Pentapetalae</taxon>
        <taxon>rosids</taxon>
        <taxon>fabids</taxon>
        <taxon>Rosales</taxon>
        <taxon>Cannabaceae</taxon>
        <taxon>Cannabis</taxon>
    </lineage>
</organism>
<keyword evidence="3" id="KW-1133">Transmembrane helix</keyword>
<reference evidence="5" key="3">
    <citation type="submission" date="2021-03" db="UniProtKB">
        <authorList>
            <consortium name="EnsemblPlants"/>
        </authorList>
    </citation>
    <scope>IDENTIFICATION</scope>
</reference>
<evidence type="ECO:0000313" key="7">
    <source>
        <dbReference type="Proteomes" id="UP000596661"/>
    </source>
</evidence>
<reference evidence="5 7" key="1">
    <citation type="submission" date="2018-11" db="EMBL/GenBank/DDBJ databases">
        <authorList>
            <person name="Grassa J C."/>
        </authorList>
    </citation>
    <scope>NUCLEOTIDE SEQUENCE [LARGE SCALE GENOMIC DNA]</scope>
</reference>
<dbReference type="InterPro" id="IPR044839">
    <property type="entry name" value="NDR1-like"/>
</dbReference>
<evidence type="ECO:0000256" key="1">
    <source>
        <dbReference type="ARBA" id="ARBA00004370"/>
    </source>
</evidence>
<sequence length="222" mass="25016">MMETDKFPLAPPHNFIRSDQEVSHAAAAEEGLRRKKRRRRIQSAAAFVVLLIVVVLIYALVVIRFKTPKFRIREAMITSSQISNFTNNNNSSSNLSMNLILEAEFTIKNRNFGRFKYESGSVLYAYKGFVLGQAFIDDGRVRPRSTKKVRAIAVLNSAGLGSQAESELGRDIGAGVLSLTSYSELEGKIRVVRVIKRKKWPKLNCTMDFVIATRMIQNLNCL</sequence>
<dbReference type="OMA" id="ITMNAEF"/>
<name>A0A7J6ETG8_CANSA</name>
<proteinExistence type="predicted"/>
<dbReference type="GO" id="GO:0016020">
    <property type="term" value="C:membrane"/>
    <property type="evidence" value="ECO:0007669"/>
    <property type="project" value="UniProtKB-SubCell"/>
</dbReference>
<dbReference type="PANTHER" id="PTHR31234:SF65">
    <property type="entry name" value="LATE EMBRYOGENESIS ABUNDANT PROTEIN, LEA_2 SUBGROUP"/>
    <property type="match status" value="1"/>
</dbReference>
<keyword evidence="7" id="KW-1185">Reference proteome</keyword>
<dbReference type="EMBL" id="JAATIP010000190">
    <property type="protein sequence ID" value="KAF4361734.1"/>
    <property type="molecule type" value="Genomic_DNA"/>
</dbReference>
<evidence type="ECO:0000256" key="3">
    <source>
        <dbReference type="SAM" id="Phobius"/>
    </source>
</evidence>
<evidence type="ECO:0008006" key="8">
    <source>
        <dbReference type="Google" id="ProtNLM"/>
    </source>
</evidence>
<dbReference type="AlphaFoldDB" id="A0A7J6ETG8"/>
<dbReference type="GO" id="GO:0098542">
    <property type="term" value="P:defense response to other organism"/>
    <property type="evidence" value="ECO:0007669"/>
    <property type="project" value="InterPro"/>
</dbReference>
<dbReference type="Proteomes" id="UP000525078">
    <property type="component" value="Unassembled WGS sequence"/>
</dbReference>
<keyword evidence="2 3" id="KW-0472">Membrane</keyword>
<dbReference type="Gramene" id="evm.model.05.1371">
    <property type="protein sequence ID" value="cds.evm.model.05.1371"/>
    <property type="gene ID" value="evm.TU.05.1371"/>
</dbReference>
<keyword evidence="3" id="KW-0812">Transmembrane</keyword>
<protein>
    <recommendedName>
        <fullName evidence="8">Late embryogenesis abundant protein LEA-2 subgroup domain-containing protein</fullName>
    </recommendedName>
</protein>
<accession>A0A7J6ETG8</accession>